<evidence type="ECO:0000259" key="3">
    <source>
        <dbReference type="PROSITE" id="PS50157"/>
    </source>
</evidence>
<accession>A0A5D2HPB2</accession>
<dbReference type="PANTHER" id="PTHR45730:SF36">
    <property type="entry name" value="C2H2-TYPE DOMAIN-CONTAINING PROTEIN"/>
    <property type="match status" value="1"/>
</dbReference>
<dbReference type="InterPro" id="IPR013087">
    <property type="entry name" value="Znf_C2H2_type"/>
</dbReference>
<name>A0A5D2HPB2_GOSDA</name>
<dbReference type="PANTHER" id="PTHR45730">
    <property type="entry name" value="ZINC FINGER PROTEIN JAGGED"/>
    <property type="match status" value="1"/>
</dbReference>
<organism evidence="4 5">
    <name type="scientific">Gossypium darwinii</name>
    <name type="common">Darwin's cotton</name>
    <name type="synonym">Gossypium barbadense var. darwinii</name>
    <dbReference type="NCBI Taxonomy" id="34276"/>
    <lineage>
        <taxon>Eukaryota</taxon>
        <taxon>Viridiplantae</taxon>
        <taxon>Streptophyta</taxon>
        <taxon>Embryophyta</taxon>
        <taxon>Tracheophyta</taxon>
        <taxon>Spermatophyta</taxon>
        <taxon>Magnoliopsida</taxon>
        <taxon>eudicotyledons</taxon>
        <taxon>Gunneridae</taxon>
        <taxon>Pentapetalae</taxon>
        <taxon>rosids</taxon>
        <taxon>malvids</taxon>
        <taxon>Malvales</taxon>
        <taxon>Malvaceae</taxon>
        <taxon>Malvoideae</taxon>
        <taxon>Gossypium</taxon>
    </lineage>
</organism>
<keyword evidence="1" id="KW-0479">Metal-binding</keyword>
<evidence type="ECO:0000256" key="2">
    <source>
        <dbReference type="SAM" id="MobiDB-lite"/>
    </source>
</evidence>
<keyword evidence="1" id="KW-0863">Zinc-finger</keyword>
<proteinExistence type="predicted"/>
<dbReference type="Gene3D" id="3.30.160.60">
    <property type="entry name" value="Classic Zinc Finger"/>
    <property type="match status" value="1"/>
</dbReference>
<dbReference type="GO" id="GO:0003700">
    <property type="term" value="F:DNA-binding transcription factor activity"/>
    <property type="evidence" value="ECO:0007669"/>
    <property type="project" value="InterPro"/>
</dbReference>
<dbReference type="InterPro" id="IPR045320">
    <property type="entry name" value="JAGGED/SL1-like"/>
</dbReference>
<reference evidence="4 5" key="1">
    <citation type="submission" date="2019-06" db="EMBL/GenBank/DDBJ databases">
        <title>WGS assembly of Gossypium darwinii.</title>
        <authorList>
            <person name="Chen Z.J."/>
            <person name="Sreedasyam A."/>
            <person name="Ando A."/>
            <person name="Song Q."/>
            <person name="De L."/>
            <person name="Hulse-Kemp A."/>
            <person name="Ding M."/>
            <person name="Ye W."/>
            <person name="Kirkbride R."/>
            <person name="Jenkins J."/>
            <person name="Plott C."/>
            <person name="Lovell J."/>
            <person name="Lin Y.-M."/>
            <person name="Vaughn R."/>
            <person name="Liu B."/>
            <person name="Li W."/>
            <person name="Simpson S."/>
            <person name="Scheffler B."/>
            <person name="Saski C."/>
            <person name="Grover C."/>
            <person name="Hu G."/>
            <person name="Conover J."/>
            <person name="Carlson J."/>
            <person name="Shu S."/>
            <person name="Boston L."/>
            <person name="Williams M."/>
            <person name="Peterson D."/>
            <person name="Mcgee K."/>
            <person name="Jones D."/>
            <person name="Wendel J."/>
            <person name="Stelly D."/>
            <person name="Grimwood J."/>
            <person name="Schmutz J."/>
        </authorList>
    </citation>
    <scope>NUCLEOTIDE SEQUENCE [LARGE SCALE GENOMIC DNA]</scope>
    <source>
        <strain evidence="4">1808015.09</strain>
    </source>
</reference>
<keyword evidence="1" id="KW-0862">Zinc</keyword>
<keyword evidence="5" id="KW-1185">Reference proteome</keyword>
<dbReference type="InterPro" id="IPR036236">
    <property type="entry name" value="Znf_C2H2_sf"/>
</dbReference>
<feature type="region of interest" description="Disordered" evidence="2">
    <location>
        <begin position="1"/>
        <end position="27"/>
    </location>
</feature>
<evidence type="ECO:0000313" key="5">
    <source>
        <dbReference type="Proteomes" id="UP000323506"/>
    </source>
</evidence>
<evidence type="ECO:0000256" key="1">
    <source>
        <dbReference type="PROSITE-ProRule" id="PRU00042"/>
    </source>
</evidence>
<dbReference type="GO" id="GO:0008270">
    <property type="term" value="F:zinc ion binding"/>
    <property type="evidence" value="ECO:0007669"/>
    <property type="project" value="UniProtKB-KW"/>
</dbReference>
<sequence length="242" mass="27164">MPNRTMLGNASSAETSNPITPSVSSETSQEITHPFVCYRCPKRFTSTYALGGHQNAHKKERNEELRLYNERRLALSRQSTVPADGRAKTKRALAVLTNQSSTPSYGPMVQFLPVVPLPGFMCMYANPKSLVFVPAGFEYGRTRAGLNGKEVPYEGSHQENEKRHPYNRPLDIKPMAMKLYPNEERFFGPKTKEDNGCSKEYYSVSTTNNVGPHGEALINESREDDADQKSSKVEELDLTLRL</sequence>
<gene>
    <name evidence="4" type="ORF">ES288_A01G218700v1</name>
</gene>
<evidence type="ECO:0000313" key="4">
    <source>
        <dbReference type="EMBL" id="TYH32025.1"/>
    </source>
</evidence>
<protein>
    <recommendedName>
        <fullName evidence="3">C2H2-type domain-containing protein</fullName>
    </recommendedName>
</protein>
<dbReference type="PROSITE" id="PS00028">
    <property type="entry name" value="ZINC_FINGER_C2H2_1"/>
    <property type="match status" value="1"/>
</dbReference>
<dbReference type="AlphaFoldDB" id="A0A5D2HPB2"/>
<feature type="domain" description="C2H2-type" evidence="3">
    <location>
        <begin position="35"/>
        <end position="62"/>
    </location>
</feature>
<dbReference type="SUPFAM" id="SSF57667">
    <property type="entry name" value="beta-beta-alpha zinc fingers"/>
    <property type="match status" value="1"/>
</dbReference>
<dbReference type="Proteomes" id="UP000323506">
    <property type="component" value="Chromosome A01"/>
</dbReference>
<dbReference type="PROSITE" id="PS50157">
    <property type="entry name" value="ZINC_FINGER_C2H2_2"/>
    <property type="match status" value="1"/>
</dbReference>
<dbReference type="EMBL" id="CM017688">
    <property type="protein sequence ID" value="TYH32025.1"/>
    <property type="molecule type" value="Genomic_DNA"/>
</dbReference>